<sequence length="450" mass="48853">MCFTALRADFEAAPGAWVRVDSEKYAHPVDAAIGAEFRSRANCEEAMRVLLSAVLQPSHFFPLVPLAWALRAAGHEVRVAHQPRLTPFVQAAGLTSVVVGSDTQIDATLRRQAQASQTAGPRPGTGATRPSPAENAFHIRAALSLFADAAGRMADDLIEFGRHWKPDLIVFEWQCYGAHLAAEVLGIPSVRHQFSGPDFEVGIPGWRDMETESLRPLYSKHGLDEVRPDGLLTIDPCPPSLQFDLPATRTYLPMRYVPFNGSGQVQEWMFRRSGKPRIALTVGSSYLWMMGNLSPVRMFIDVLAELDVEIVAAVPQGGTHLVGEVGPDVRVAENVPLELFLPSCDLIIHHGGTGTVGTALTSGIPQIISPPSAMGDPPFHNAERIVAAGAGVQVDVHHDAPEQLRDAVRKVLETPSFLDGARGLVEENRARPLPAELVSRLEDLAGRNRD</sequence>
<comment type="similarity">
    <text evidence="1">Belongs to the glycosyltransferase 28 family.</text>
</comment>
<evidence type="ECO:0000313" key="8">
    <source>
        <dbReference type="Proteomes" id="UP000249304"/>
    </source>
</evidence>
<feature type="region of interest" description="Disordered" evidence="4">
    <location>
        <begin position="111"/>
        <end position="132"/>
    </location>
</feature>
<dbReference type="PANTHER" id="PTHR48050">
    <property type="entry name" value="STEROL 3-BETA-GLUCOSYLTRANSFERASE"/>
    <property type="match status" value="1"/>
</dbReference>
<evidence type="ECO:0000256" key="3">
    <source>
        <dbReference type="ARBA" id="ARBA00022679"/>
    </source>
</evidence>
<dbReference type="OrthoDB" id="5488434at2"/>
<keyword evidence="2" id="KW-0328">Glycosyltransferase</keyword>
<dbReference type="Pfam" id="PF06722">
    <property type="entry name" value="EryCIII-like_C"/>
    <property type="match status" value="1"/>
</dbReference>
<dbReference type="GO" id="GO:0008194">
    <property type="term" value="F:UDP-glycosyltransferase activity"/>
    <property type="evidence" value="ECO:0007669"/>
    <property type="project" value="InterPro"/>
</dbReference>
<name>A0A2W2E395_9ACTN</name>
<protein>
    <submittedName>
        <fullName evidence="7">Protein IroB</fullName>
    </submittedName>
</protein>
<comment type="caution">
    <text evidence="7">The sequence shown here is derived from an EMBL/GenBank/DDBJ whole genome shotgun (WGS) entry which is preliminary data.</text>
</comment>
<dbReference type="InterPro" id="IPR002213">
    <property type="entry name" value="UDP_glucos_trans"/>
</dbReference>
<evidence type="ECO:0000313" key="7">
    <source>
        <dbReference type="EMBL" id="PZG18726.1"/>
    </source>
</evidence>
<evidence type="ECO:0000259" key="6">
    <source>
        <dbReference type="Pfam" id="PF21036"/>
    </source>
</evidence>
<proteinExistence type="inferred from homology"/>
<gene>
    <name evidence="7" type="ORF">C1J01_14150</name>
</gene>
<dbReference type="InterPro" id="IPR010610">
    <property type="entry name" value="EryCIII-like_C"/>
</dbReference>
<reference evidence="7 8" key="1">
    <citation type="submission" date="2018-01" db="EMBL/GenBank/DDBJ databases">
        <title>Draft genome sequence of Nonomuraea sp. KC333.</title>
        <authorList>
            <person name="Sahin N."/>
            <person name="Saygin H."/>
            <person name="Ay H."/>
        </authorList>
    </citation>
    <scope>NUCLEOTIDE SEQUENCE [LARGE SCALE GENOMIC DNA]</scope>
    <source>
        <strain evidence="7 8">KC333</strain>
    </source>
</reference>
<dbReference type="GO" id="GO:0017000">
    <property type="term" value="P:antibiotic biosynthetic process"/>
    <property type="evidence" value="ECO:0007669"/>
    <property type="project" value="UniProtKB-ARBA"/>
</dbReference>
<evidence type="ECO:0000259" key="5">
    <source>
        <dbReference type="Pfam" id="PF06722"/>
    </source>
</evidence>
<dbReference type="PANTHER" id="PTHR48050:SF13">
    <property type="entry name" value="STEROL 3-BETA-GLUCOSYLTRANSFERASE UGT80A2"/>
    <property type="match status" value="1"/>
</dbReference>
<evidence type="ECO:0000256" key="2">
    <source>
        <dbReference type="ARBA" id="ARBA00022676"/>
    </source>
</evidence>
<evidence type="ECO:0000256" key="4">
    <source>
        <dbReference type="SAM" id="MobiDB-lite"/>
    </source>
</evidence>
<organism evidence="7 8">
    <name type="scientific">Nonomuraea aridisoli</name>
    <dbReference type="NCBI Taxonomy" id="2070368"/>
    <lineage>
        <taxon>Bacteria</taxon>
        <taxon>Bacillati</taxon>
        <taxon>Actinomycetota</taxon>
        <taxon>Actinomycetes</taxon>
        <taxon>Streptosporangiales</taxon>
        <taxon>Streptosporangiaceae</taxon>
        <taxon>Nonomuraea</taxon>
    </lineage>
</organism>
<accession>A0A2W2E395</accession>
<dbReference type="Gene3D" id="3.40.50.2000">
    <property type="entry name" value="Glycogen Phosphorylase B"/>
    <property type="match status" value="2"/>
</dbReference>
<dbReference type="InterPro" id="IPR048284">
    <property type="entry name" value="EryCIII-like_N"/>
</dbReference>
<evidence type="ECO:0000256" key="1">
    <source>
        <dbReference type="ARBA" id="ARBA00006962"/>
    </source>
</evidence>
<dbReference type="CDD" id="cd03784">
    <property type="entry name" value="GT1_Gtf-like"/>
    <property type="match status" value="1"/>
</dbReference>
<dbReference type="Proteomes" id="UP000249304">
    <property type="component" value="Unassembled WGS sequence"/>
</dbReference>
<keyword evidence="3" id="KW-0808">Transferase</keyword>
<dbReference type="EMBL" id="POUD01000048">
    <property type="protein sequence ID" value="PZG18726.1"/>
    <property type="molecule type" value="Genomic_DNA"/>
</dbReference>
<dbReference type="InterPro" id="IPR050426">
    <property type="entry name" value="Glycosyltransferase_28"/>
</dbReference>
<dbReference type="GO" id="GO:0016758">
    <property type="term" value="F:hexosyltransferase activity"/>
    <property type="evidence" value="ECO:0007669"/>
    <property type="project" value="UniProtKB-ARBA"/>
</dbReference>
<feature type="domain" description="Erythromycin biosynthesis protein CIII-like C-terminal" evidence="5">
    <location>
        <begin position="299"/>
        <end position="444"/>
    </location>
</feature>
<keyword evidence="8" id="KW-1185">Reference proteome</keyword>
<dbReference type="SUPFAM" id="SSF53756">
    <property type="entry name" value="UDP-Glycosyltransferase/glycogen phosphorylase"/>
    <property type="match status" value="1"/>
</dbReference>
<dbReference type="Pfam" id="PF21036">
    <property type="entry name" value="EryCIII-like_N"/>
    <property type="match status" value="1"/>
</dbReference>
<feature type="domain" description="Erythromycin biosynthesis protein CIII-like N-terminal" evidence="6">
    <location>
        <begin position="68"/>
        <end position="283"/>
    </location>
</feature>
<dbReference type="AlphaFoldDB" id="A0A2W2E395"/>